<evidence type="ECO:0000313" key="1">
    <source>
        <dbReference type="EMBL" id="QBK86720.1"/>
    </source>
</evidence>
<protein>
    <submittedName>
        <fullName evidence="1">Uncharacterized protein</fullName>
    </submittedName>
</protein>
<reference evidence="1" key="1">
    <citation type="journal article" date="2019" name="MBio">
        <title>Virus Genomes from Deep Sea Sediments Expand the Ocean Megavirome and Support Independent Origins of Viral Gigantism.</title>
        <authorList>
            <person name="Backstrom D."/>
            <person name="Yutin N."/>
            <person name="Jorgensen S.L."/>
            <person name="Dharamshi J."/>
            <person name="Homa F."/>
            <person name="Zaremba-Niedwiedzka K."/>
            <person name="Spang A."/>
            <person name="Wolf Y.I."/>
            <person name="Koonin E.V."/>
            <person name="Ettema T.J."/>
        </authorList>
    </citation>
    <scope>NUCLEOTIDE SEQUENCE</scope>
</reference>
<sequence length="157" mass="18052">MTFTNKDFDVEDVKKWWSEGFENQVSKALKELREAIRAADIPKEMEKMLKQGYWGYSIYKNPFLDGRSAQRDLKQIQDELTERGYDVVVNRGSGEVILTFSGGAEWVPKTVLTCQDALIHKSTDDFQKEQFAELYYAPGMPGYSQVETNFGDACQRL</sequence>
<accession>A0A481YUL5</accession>
<name>A0A481YUL5_9VIRU</name>
<dbReference type="EMBL" id="MK500335">
    <property type="protein sequence ID" value="QBK86720.1"/>
    <property type="molecule type" value="Genomic_DNA"/>
</dbReference>
<gene>
    <name evidence="1" type="ORF">LCMAC103_00490</name>
</gene>
<organism evidence="1">
    <name type="scientific">Marseillevirus LCMAC103</name>
    <dbReference type="NCBI Taxonomy" id="2506604"/>
    <lineage>
        <taxon>Viruses</taxon>
        <taxon>Varidnaviria</taxon>
        <taxon>Bamfordvirae</taxon>
        <taxon>Nucleocytoviricota</taxon>
        <taxon>Megaviricetes</taxon>
        <taxon>Pimascovirales</taxon>
        <taxon>Pimascovirales incertae sedis</taxon>
        <taxon>Marseilleviridae</taxon>
    </lineage>
</organism>
<proteinExistence type="predicted"/>